<gene>
    <name evidence="1" type="ORF">Tco_0654216</name>
</gene>
<keyword evidence="2" id="KW-1185">Reference proteome</keyword>
<organism evidence="1 2">
    <name type="scientific">Tanacetum coccineum</name>
    <dbReference type="NCBI Taxonomy" id="301880"/>
    <lineage>
        <taxon>Eukaryota</taxon>
        <taxon>Viridiplantae</taxon>
        <taxon>Streptophyta</taxon>
        <taxon>Embryophyta</taxon>
        <taxon>Tracheophyta</taxon>
        <taxon>Spermatophyta</taxon>
        <taxon>Magnoliopsida</taxon>
        <taxon>eudicotyledons</taxon>
        <taxon>Gunneridae</taxon>
        <taxon>Pentapetalae</taxon>
        <taxon>asterids</taxon>
        <taxon>campanulids</taxon>
        <taxon>Asterales</taxon>
        <taxon>Asteraceae</taxon>
        <taxon>Asteroideae</taxon>
        <taxon>Anthemideae</taxon>
        <taxon>Anthemidinae</taxon>
        <taxon>Tanacetum</taxon>
    </lineage>
</organism>
<reference evidence="1" key="1">
    <citation type="journal article" date="2022" name="Int. J. Mol. Sci.">
        <title>Draft Genome of Tanacetum Coccineum: Genomic Comparison of Closely Related Tanacetum-Family Plants.</title>
        <authorList>
            <person name="Yamashiro T."/>
            <person name="Shiraishi A."/>
            <person name="Nakayama K."/>
            <person name="Satake H."/>
        </authorList>
    </citation>
    <scope>NUCLEOTIDE SEQUENCE</scope>
</reference>
<evidence type="ECO:0000313" key="1">
    <source>
        <dbReference type="EMBL" id="GJS59432.1"/>
    </source>
</evidence>
<reference evidence="1" key="2">
    <citation type="submission" date="2022-01" db="EMBL/GenBank/DDBJ databases">
        <authorList>
            <person name="Yamashiro T."/>
            <person name="Shiraishi A."/>
            <person name="Satake H."/>
            <person name="Nakayama K."/>
        </authorList>
    </citation>
    <scope>NUCLEOTIDE SEQUENCE</scope>
</reference>
<evidence type="ECO:0000313" key="2">
    <source>
        <dbReference type="Proteomes" id="UP001151760"/>
    </source>
</evidence>
<sequence length="245" mass="27589">MHIPNDISVLTIALDMDLYSRPKTECSAECRIFGWAKCSSESGGSTPQEEFDFMADAGAYEEIERVNVNCTFKDNLQQASSSGTQSDKAPVYDSDGSAEVLGYEDWRGAVAISIKKVYGTPIVTIRCATCFGGVTDVWDQKPRIMPPKRFKKKSVRKIVEKRVAKAIEKYEKTRADSNNVVDRTEVRRLKSYIRGFPERNRRNITSSKPGLAEAITSPTKQSSNQVLGWADMIWGKQYRIWGRQP</sequence>
<protein>
    <submittedName>
        <fullName evidence="1">Uncharacterized protein</fullName>
    </submittedName>
</protein>
<dbReference type="Proteomes" id="UP001151760">
    <property type="component" value="Unassembled WGS sequence"/>
</dbReference>
<proteinExistence type="predicted"/>
<comment type="caution">
    <text evidence="1">The sequence shown here is derived from an EMBL/GenBank/DDBJ whole genome shotgun (WGS) entry which is preliminary data.</text>
</comment>
<name>A0ABQ4X2K9_9ASTR</name>
<dbReference type="EMBL" id="BQNB010009149">
    <property type="protein sequence ID" value="GJS59432.1"/>
    <property type="molecule type" value="Genomic_DNA"/>
</dbReference>
<accession>A0ABQ4X2K9</accession>